<dbReference type="InterPro" id="IPR013762">
    <property type="entry name" value="Integrase-like_cat_sf"/>
</dbReference>
<dbReference type="Pfam" id="PF00589">
    <property type="entry name" value="Phage_integrase"/>
    <property type="match status" value="1"/>
</dbReference>
<dbReference type="Proteomes" id="UP000757604">
    <property type="component" value="Unassembled WGS sequence"/>
</dbReference>
<dbReference type="PANTHER" id="PTHR30629:SF2">
    <property type="entry name" value="PROPHAGE INTEGRASE INTS-RELATED"/>
    <property type="match status" value="1"/>
</dbReference>
<dbReference type="RefSeq" id="WP_220370116.1">
    <property type="nucleotide sequence ID" value="NZ_JAEUAO010000001.1"/>
</dbReference>
<evidence type="ECO:0000259" key="6">
    <source>
        <dbReference type="PROSITE" id="PS51898"/>
    </source>
</evidence>
<dbReference type="InterPro" id="IPR038488">
    <property type="entry name" value="Integrase_DNA-bd_sf"/>
</dbReference>
<keyword evidence="9" id="KW-1185">Reference proteome</keyword>
<name>A0ABS7H455_9HYPH</name>
<evidence type="ECO:0000256" key="3">
    <source>
        <dbReference type="ARBA" id="ARBA00023125"/>
    </source>
</evidence>
<gene>
    <name evidence="8" type="ORF">JNB71_01710</name>
</gene>
<feature type="domain" description="Tyr recombinase" evidence="6">
    <location>
        <begin position="196"/>
        <end position="372"/>
    </location>
</feature>
<evidence type="ECO:0000256" key="1">
    <source>
        <dbReference type="ARBA" id="ARBA00008857"/>
    </source>
</evidence>
<keyword evidence="3 5" id="KW-0238">DNA-binding</keyword>
<dbReference type="Pfam" id="PF13356">
    <property type="entry name" value="Arm-DNA-bind_3"/>
    <property type="match status" value="1"/>
</dbReference>
<keyword evidence="2" id="KW-0229">DNA integration</keyword>
<sequence>MLQKITKRVVDQLMPGETVWDSEVKGFGVRCRASGAKYYGLKTRIGGRQRWITIGRHGSPCTADSARAEALRLLGQKAAGKDPASERDHRKHAVNVTELCERFLEDYVGSRVKEKTAKDYEHLVRKLIIPTLGRHRIADVKRPDVSRFHHDLRDRPYLANRALAVLSKMFNLAEQWGLRDDNTNPCRHVAKFRENKRERYLTDGELKRLGEVLTEAEASNAESPHMIAAIRLLILTGARLSEITTLRWEYVDLEHRLLRLPDSKTGKKDIVLNDAALDVLRRLPRALDNPYAIVGGRSGQHLVNVKGPWGRLRKKAGLDDLRIHDLRHSFASVAASMGESLPIIGKLLGHTQAQTTARYAHLQIDPLRAASNAIGVAVSAAMNPAPESVSRRKKRRVRLNEN</sequence>
<evidence type="ECO:0000256" key="4">
    <source>
        <dbReference type="ARBA" id="ARBA00023172"/>
    </source>
</evidence>
<dbReference type="EMBL" id="JAEUAO010000001">
    <property type="protein sequence ID" value="MBW9062021.1"/>
    <property type="molecule type" value="Genomic_DNA"/>
</dbReference>
<keyword evidence="4" id="KW-0233">DNA recombination</keyword>
<organism evidence="8 9">
    <name type="scientific">Rhizobium herbae</name>
    <dbReference type="NCBI Taxonomy" id="508661"/>
    <lineage>
        <taxon>Bacteria</taxon>
        <taxon>Pseudomonadati</taxon>
        <taxon>Pseudomonadota</taxon>
        <taxon>Alphaproteobacteria</taxon>
        <taxon>Hyphomicrobiales</taxon>
        <taxon>Rhizobiaceae</taxon>
        <taxon>Rhizobium/Agrobacterium group</taxon>
        <taxon>Rhizobium</taxon>
    </lineage>
</organism>
<dbReference type="Gene3D" id="3.30.160.390">
    <property type="entry name" value="Integrase, DNA-binding domain"/>
    <property type="match status" value="1"/>
</dbReference>
<evidence type="ECO:0000313" key="8">
    <source>
        <dbReference type="EMBL" id="MBW9062021.1"/>
    </source>
</evidence>
<dbReference type="Gene3D" id="1.10.443.10">
    <property type="entry name" value="Intergrase catalytic core"/>
    <property type="match status" value="1"/>
</dbReference>
<dbReference type="InterPro" id="IPR011010">
    <property type="entry name" value="DNA_brk_join_enz"/>
</dbReference>
<dbReference type="InterPro" id="IPR050808">
    <property type="entry name" value="Phage_Integrase"/>
</dbReference>
<dbReference type="Pfam" id="PF14659">
    <property type="entry name" value="Phage_int_SAM_3"/>
    <property type="match status" value="1"/>
</dbReference>
<dbReference type="InterPro" id="IPR002104">
    <property type="entry name" value="Integrase_catalytic"/>
</dbReference>
<feature type="domain" description="Core-binding (CB)" evidence="7">
    <location>
        <begin position="94"/>
        <end position="174"/>
    </location>
</feature>
<dbReference type="InterPro" id="IPR044068">
    <property type="entry name" value="CB"/>
</dbReference>
<dbReference type="PROSITE" id="PS51898">
    <property type="entry name" value="TYR_RECOMBINASE"/>
    <property type="match status" value="1"/>
</dbReference>
<dbReference type="InterPro" id="IPR004107">
    <property type="entry name" value="Integrase_SAM-like_N"/>
</dbReference>
<evidence type="ECO:0000313" key="9">
    <source>
        <dbReference type="Proteomes" id="UP000757604"/>
    </source>
</evidence>
<protein>
    <submittedName>
        <fullName evidence="8">Tyrosine-type recombinase/integrase</fullName>
    </submittedName>
</protein>
<accession>A0ABS7H455</accession>
<proteinExistence type="inferred from homology"/>
<reference evidence="8 9" key="1">
    <citation type="journal article" date="2021" name="MBio">
        <title>Poor Competitiveness of Bradyrhizobium in Pigeon Pea Root Colonization in Indian Soils.</title>
        <authorList>
            <person name="Chalasani D."/>
            <person name="Basu A."/>
            <person name="Pullabhotla S.V.S.R.N."/>
            <person name="Jorrin B."/>
            <person name="Neal A.L."/>
            <person name="Poole P.S."/>
            <person name="Podile A.R."/>
            <person name="Tkacz A."/>
        </authorList>
    </citation>
    <scope>NUCLEOTIDE SEQUENCE [LARGE SCALE GENOMIC DNA]</scope>
    <source>
        <strain evidence="8 9">HU44</strain>
    </source>
</reference>
<dbReference type="InterPro" id="IPR025166">
    <property type="entry name" value="Integrase_DNA_bind_dom"/>
</dbReference>
<dbReference type="CDD" id="cd00796">
    <property type="entry name" value="INT_Rci_Hp1_C"/>
    <property type="match status" value="1"/>
</dbReference>
<dbReference type="InterPro" id="IPR010998">
    <property type="entry name" value="Integrase_recombinase_N"/>
</dbReference>
<evidence type="ECO:0000256" key="2">
    <source>
        <dbReference type="ARBA" id="ARBA00022908"/>
    </source>
</evidence>
<dbReference type="PANTHER" id="PTHR30629">
    <property type="entry name" value="PROPHAGE INTEGRASE"/>
    <property type="match status" value="1"/>
</dbReference>
<evidence type="ECO:0000259" key="7">
    <source>
        <dbReference type="PROSITE" id="PS51900"/>
    </source>
</evidence>
<dbReference type="Gene3D" id="1.10.150.130">
    <property type="match status" value="1"/>
</dbReference>
<dbReference type="PROSITE" id="PS51900">
    <property type="entry name" value="CB"/>
    <property type="match status" value="1"/>
</dbReference>
<evidence type="ECO:0000256" key="5">
    <source>
        <dbReference type="PROSITE-ProRule" id="PRU01248"/>
    </source>
</evidence>
<comment type="similarity">
    <text evidence="1">Belongs to the 'phage' integrase family.</text>
</comment>
<comment type="caution">
    <text evidence="8">The sequence shown here is derived from an EMBL/GenBank/DDBJ whole genome shotgun (WGS) entry which is preliminary data.</text>
</comment>
<dbReference type="SUPFAM" id="SSF56349">
    <property type="entry name" value="DNA breaking-rejoining enzymes"/>
    <property type="match status" value="1"/>
</dbReference>